<feature type="domain" description="FAD-binding" evidence="5">
    <location>
        <begin position="10"/>
        <end position="211"/>
    </location>
</feature>
<dbReference type="PRINTS" id="PR00420">
    <property type="entry name" value="RNGMNOXGNASE"/>
</dbReference>
<name>A0A2A9NII6_9AGAR</name>
<dbReference type="GO" id="GO:0071949">
    <property type="term" value="F:FAD binding"/>
    <property type="evidence" value="ECO:0007669"/>
    <property type="project" value="InterPro"/>
</dbReference>
<keyword evidence="2" id="KW-0285">Flavoprotein</keyword>
<dbReference type="AlphaFoldDB" id="A0A2A9NII6"/>
<keyword evidence="7" id="KW-1185">Reference proteome</keyword>
<evidence type="ECO:0000259" key="5">
    <source>
        <dbReference type="Pfam" id="PF01494"/>
    </source>
</evidence>
<sequence length="453" mass="49270">MQPQPPLPTRTTVLIVGAGPTGLAAAASLVQNGCKDIVIVDGGEIRAVSSRAMVIHAATLESLETIGCTKALVDIGTQAKAIELRTPFGKVFDVDFAGLAEETQYPYTLLVSQYSTERVLEERLKEIGVDVHRPYKLETLNDDEDGGCLVAKFDSGDVITANYVIGADGAKSTVRQLSHIKFEDPDKGTFETKTLAQVVFADVTFSAPVPYLPTDRVRALITPGAFLLTIPVPRSPFPESYDHADKTIYRIGMNIPLSHGTPPPSPPAEYLQKYINGQGPPGLSSDPSVNPNPVRIEECMWSTRFRMHSAIAERFINRVHAKVQSQDESGKKSARVVFIVGDAAHIHSPVGGQGMNLGLRDAIGIGEVVAKHIVSFPNDPEGADELIERYAANRYERAISTISLTKRAMAGISTVGVSGFVLRRVVFWVMKLVLNIPFVKRKMARRVSGLENR</sequence>
<evidence type="ECO:0000313" key="7">
    <source>
        <dbReference type="Proteomes" id="UP000242287"/>
    </source>
</evidence>
<reference evidence="6 7" key="1">
    <citation type="submission" date="2014-02" db="EMBL/GenBank/DDBJ databases">
        <title>Transposable element dynamics among asymbiotic and ectomycorrhizal Amanita fungi.</title>
        <authorList>
            <consortium name="DOE Joint Genome Institute"/>
            <person name="Hess J."/>
            <person name="Skrede I."/>
            <person name="Wolfe B."/>
            <person name="LaButti K."/>
            <person name="Ohm R.A."/>
            <person name="Grigoriev I.V."/>
            <person name="Pringle A."/>
        </authorList>
    </citation>
    <scope>NUCLEOTIDE SEQUENCE [LARGE SCALE GENOMIC DNA]</scope>
    <source>
        <strain evidence="6 7">SKay4041</strain>
    </source>
</reference>
<dbReference type="SUPFAM" id="SSF51905">
    <property type="entry name" value="FAD/NAD(P)-binding domain"/>
    <property type="match status" value="1"/>
</dbReference>
<evidence type="ECO:0000256" key="1">
    <source>
        <dbReference type="ARBA" id="ARBA00001974"/>
    </source>
</evidence>
<feature type="domain" description="FAD-binding" evidence="5">
    <location>
        <begin position="337"/>
        <end position="399"/>
    </location>
</feature>
<dbReference type="OrthoDB" id="10016252at2759"/>
<evidence type="ECO:0000313" key="6">
    <source>
        <dbReference type="EMBL" id="PFH49144.1"/>
    </source>
</evidence>
<dbReference type="STRING" id="703135.A0A2A9NII6"/>
<keyword evidence="4" id="KW-0560">Oxidoreductase</keyword>
<evidence type="ECO:0000256" key="3">
    <source>
        <dbReference type="ARBA" id="ARBA00022827"/>
    </source>
</evidence>
<dbReference type="Pfam" id="PF01494">
    <property type="entry name" value="FAD_binding_3"/>
    <property type="match status" value="2"/>
</dbReference>
<evidence type="ECO:0000256" key="2">
    <source>
        <dbReference type="ARBA" id="ARBA00022630"/>
    </source>
</evidence>
<dbReference type="EMBL" id="KZ302038">
    <property type="protein sequence ID" value="PFH49144.1"/>
    <property type="molecule type" value="Genomic_DNA"/>
</dbReference>
<evidence type="ECO:0000256" key="4">
    <source>
        <dbReference type="ARBA" id="ARBA00023002"/>
    </source>
</evidence>
<dbReference type="InterPro" id="IPR036188">
    <property type="entry name" value="FAD/NAD-bd_sf"/>
</dbReference>
<dbReference type="Gene3D" id="3.50.50.60">
    <property type="entry name" value="FAD/NAD(P)-binding domain"/>
    <property type="match status" value="2"/>
</dbReference>
<comment type="cofactor">
    <cofactor evidence="1">
        <name>FAD</name>
        <dbReference type="ChEBI" id="CHEBI:57692"/>
    </cofactor>
</comment>
<accession>A0A2A9NII6</accession>
<dbReference type="GO" id="GO:0016709">
    <property type="term" value="F:oxidoreductase activity, acting on paired donors, with incorporation or reduction of molecular oxygen, NAD(P)H as one donor, and incorporation of one atom of oxygen"/>
    <property type="evidence" value="ECO:0007669"/>
    <property type="project" value="UniProtKB-ARBA"/>
</dbReference>
<proteinExistence type="predicted"/>
<keyword evidence="3" id="KW-0274">FAD</keyword>
<dbReference type="Proteomes" id="UP000242287">
    <property type="component" value="Unassembled WGS sequence"/>
</dbReference>
<protein>
    <recommendedName>
        <fullName evidence="5">FAD-binding domain-containing protein</fullName>
    </recommendedName>
</protein>
<gene>
    <name evidence="6" type="ORF">AMATHDRAFT_148335</name>
</gene>
<dbReference type="PANTHER" id="PTHR43004:SF19">
    <property type="entry name" value="BINDING MONOOXYGENASE, PUTATIVE (JCVI)-RELATED"/>
    <property type="match status" value="1"/>
</dbReference>
<dbReference type="InterPro" id="IPR002938">
    <property type="entry name" value="FAD-bd"/>
</dbReference>
<organism evidence="6 7">
    <name type="scientific">Amanita thiersii Skay4041</name>
    <dbReference type="NCBI Taxonomy" id="703135"/>
    <lineage>
        <taxon>Eukaryota</taxon>
        <taxon>Fungi</taxon>
        <taxon>Dikarya</taxon>
        <taxon>Basidiomycota</taxon>
        <taxon>Agaricomycotina</taxon>
        <taxon>Agaricomycetes</taxon>
        <taxon>Agaricomycetidae</taxon>
        <taxon>Agaricales</taxon>
        <taxon>Pluteineae</taxon>
        <taxon>Amanitaceae</taxon>
        <taxon>Amanita</taxon>
    </lineage>
</organism>
<dbReference type="InterPro" id="IPR050641">
    <property type="entry name" value="RIFMO-like"/>
</dbReference>
<dbReference type="PANTHER" id="PTHR43004">
    <property type="entry name" value="TRK SYSTEM POTASSIUM UPTAKE PROTEIN"/>
    <property type="match status" value="1"/>
</dbReference>